<dbReference type="Proteomes" id="UP001057134">
    <property type="component" value="Chromosome"/>
</dbReference>
<feature type="chain" id="PRO_5045700370" description="Late embryogenesis abundant protein LEA-2 subgroup domain-containing protein" evidence="1">
    <location>
        <begin position="22"/>
        <end position="152"/>
    </location>
</feature>
<evidence type="ECO:0000256" key="1">
    <source>
        <dbReference type="SAM" id="SignalP"/>
    </source>
</evidence>
<evidence type="ECO:0000313" key="2">
    <source>
        <dbReference type="EMBL" id="UQZ83039.1"/>
    </source>
</evidence>
<reference evidence="2" key="1">
    <citation type="submission" date="2018-02" db="EMBL/GenBank/DDBJ databases">
        <authorList>
            <person name="Kim S.-K."/>
            <person name="Jung H.-I."/>
            <person name="Lee S.-W."/>
        </authorList>
    </citation>
    <scope>NUCLEOTIDE SEQUENCE</scope>
    <source>
        <strain evidence="2">SK3146</strain>
    </source>
</reference>
<dbReference type="PROSITE" id="PS51257">
    <property type="entry name" value="PROKAR_LIPOPROTEIN"/>
    <property type="match status" value="1"/>
</dbReference>
<accession>A0ABY4RNN3</accession>
<feature type="signal peptide" evidence="1">
    <location>
        <begin position="1"/>
        <end position="21"/>
    </location>
</feature>
<keyword evidence="3" id="KW-1185">Reference proteome</keyword>
<evidence type="ECO:0000313" key="3">
    <source>
        <dbReference type="Proteomes" id="UP001057134"/>
    </source>
</evidence>
<sequence length="152" mass="17061">MNKYMLSVFVLLIALSGCSTDSGSFNDKDIRFKLVDKQLNSDSRSYSIEIKNSSKFQLTHLHLNLSYPIKQISGAKNNPFVVEGKTEKRPVHLNSDETANFTIFAPIKEVFANSNTIDIEHPDIELQGFVKAGKQEIPFQIAGELEAIIGEW</sequence>
<proteinExistence type="predicted"/>
<name>A0ABY4RNN3_9BACL</name>
<dbReference type="RefSeq" id="WP_249865105.1">
    <property type="nucleotide sequence ID" value="NZ_CP027059.1"/>
</dbReference>
<dbReference type="EMBL" id="CP027059">
    <property type="protein sequence ID" value="UQZ83039.1"/>
    <property type="molecule type" value="Genomic_DNA"/>
</dbReference>
<gene>
    <name evidence="2" type="ORF">SK3146_02200</name>
</gene>
<evidence type="ECO:0008006" key="4">
    <source>
        <dbReference type="Google" id="ProtNLM"/>
    </source>
</evidence>
<protein>
    <recommendedName>
        <fullName evidence="4">Late embryogenesis abundant protein LEA-2 subgroup domain-containing protein</fullName>
    </recommendedName>
</protein>
<keyword evidence="1" id="KW-0732">Signal</keyword>
<organism evidence="2 3">
    <name type="scientific">Paenibacillus konkukensis</name>
    <dbReference type="NCBI Taxonomy" id="2020716"/>
    <lineage>
        <taxon>Bacteria</taxon>
        <taxon>Bacillati</taxon>
        <taxon>Bacillota</taxon>
        <taxon>Bacilli</taxon>
        <taxon>Bacillales</taxon>
        <taxon>Paenibacillaceae</taxon>
        <taxon>Paenibacillus</taxon>
    </lineage>
</organism>
<reference evidence="2" key="2">
    <citation type="journal article" date="2021" name="J Anim Sci Technol">
        <title>Complete genome sequence of Paenibacillus konkukensis sp. nov. SK3146 as a potential probiotic strain.</title>
        <authorList>
            <person name="Jung H.I."/>
            <person name="Park S."/>
            <person name="Niu K.M."/>
            <person name="Lee S.W."/>
            <person name="Kothari D."/>
            <person name="Yi K.J."/>
            <person name="Kim S.K."/>
        </authorList>
    </citation>
    <scope>NUCLEOTIDE SEQUENCE</scope>
    <source>
        <strain evidence="2">SK3146</strain>
    </source>
</reference>